<dbReference type="AlphaFoldDB" id="A0A3N4IG54"/>
<organism evidence="1 2">
    <name type="scientific">Ascobolus immersus RN42</name>
    <dbReference type="NCBI Taxonomy" id="1160509"/>
    <lineage>
        <taxon>Eukaryota</taxon>
        <taxon>Fungi</taxon>
        <taxon>Dikarya</taxon>
        <taxon>Ascomycota</taxon>
        <taxon>Pezizomycotina</taxon>
        <taxon>Pezizomycetes</taxon>
        <taxon>Pezizales</taxon>
        <taxon>Ascobolaceae</taxon>
        <taxon>Ascobolus</taxon>
    </lineage>
</organism>
<sequence>MDDDSVTGIDLDSYDPVQHLRLELLQLQEKQPTDTILTRLINAINPLDPSCDHLIDEAQVAIRRVVHIHNEECYEFPELHDLDARETGYVLPVYELHQLVKPYDWHAEWSKTWRQSREERLEYTEKESKDTFILPGRERLPETDHLEFLSEDLKCNHQRYAEWFCLPESLRGKIIVDWLRTVWGGPRSFVYEACLPGDGSFFREEDFNFTWVVLNTTELGKEPRRVNEMLISLLGQFSGSMKEGPIITAGTRRALLSNILGLGFMAIGDYWLFAQYYSRVYNEERFALGSKAGDIHYAHLEFVQPRPKEFINKDERWISARGLLDSSRHEGAQRAATRSPERRAILLLAMKELCRIVHRWAICRAAVEQVLDCFVYDGDSERRTKRVTALIKEYRRHKFINYHETVLNYQFFTHLSSFIRMCRAPSVEERIYRYLYVVEY</sequence>
<accession>A0A3N4IG54</accession>
<protein>
    <submittedName>
        <fullName evidence="1">Uncharacterized protein</fullName>
    </submittedName>
</protein>
<dbReference type="Proteomes" id="UP000275078">
    <property type="component" value="Unassembled WGS sequence"/>
</dbReference>
<gene>
    <name evidence="1" type="ORF">BJ508DRAFT_38282</name>
</gene>
<proteinExistence type="predicted"/>
<dbReference type="EMBL" id="ML119659">
    <property type="protein sequence ID" value="RPA84437.1"/>
    <property type="molecule type" value="Genomic_DNA"/>
</dbReference>
<name>A0A3N4IG54_ASCIM</name>
<evidence type="ECO:0000313" key="2">
    <source>
        <dbReference type="Proteomes" id="UP000275078"/>
    </source>
</evidence>
<reference evidence="1 2" key="1">
    <citation type="journal article" date="2018" name="Nat. Ecol. Evol.">
        <title>Pezizomycetes genomes reveal the molecular basis of ectomycorrhizal truffle lifestyle.</title>
        <authorList>
            <person name="Murat C."/>
            <person name="Payen T."/>
            <person name="Noel B."/>
            <person name="Kuo A."/>
            <person name="Morin E."/>
            <person name="Chen J."/>
            <person name="Kohler A."/>
            <person name="Krizsan K."/>
            <person name="Balestrini R."/>
            <person name="Da Silva C."/>
            <person name="Montanini B."/>
            <person name="Hainaut M."/>
            <person name="Levati E."/>
            <person name="Barry K.W."/>
            <person name="Belfiori B."/>
            <person name="Cichocki N."/>
            <person name="Clum A."/>
            <person name="Dockter R.B."/>
            <person name="Fauchery L."/>
            <person name="Guy J."/>
            <person name="Iotti M."/>
            <person name="Le Tacon F."/>
            <person name="Lindquist E.A."/>
            <person name="Lipzen A."/>
            <person name="Malagnac F."/>
            <person name="Mello A."/>
            <person name="Molinier V."/>
            <person name="Miyauchi S."/>
            <person name="Poulain J."/>
            <person name="Riccioni C."/>
            <person name="Rubini A."/>
            <person name="Sitrit Y."/>
            <person name="Splivallo R."/>
            <person name="Traeger S."/>
            <person name="Wang M."/>
            <person name="Zifcakova L."/>
            <person name="Wipf D."/>
            <person name="Zambonelli A."/>
            <person name="Paolocci F."/>
            <person name="Nowrousian M."/>
            <person name="Ottonello S."/>
            <person name="Baldrian P."/>
            <person name="Spatafora J.W."/>
            <person name="Henrissat B."/>
            <person name="Nagy L.G."/>
            <person name="Aury J.M."/>
            <person name="Wincker P."/>
            <person name="Grigoriev I.V."/>
            <person name="Bonfante P."/>
            <person name="Martin F.M."/>
        </authorList>
    </citation>
    <scope>NUCLEOTIDE SEQUENCE [LARGE SCALE GENOMIC DNA]</scope>
    <source>
        <strain evidence="1 2">RN42</strain>
    </source>
</reference>
<evidence type="ECO:0000313" key="1">
    <source>
        <dbReference type="EMBL" id="RPA84437.1"/>
    </source>
</evidence>
<keyword evidence="2" id="KW-1185">Reference proteome</keyword>